<evidence type="ECO:0000256" key="4">
    <source>
        <dbReference type="SAM" id="MobiDB-lite"/>
    </source>
</evidence>
<evidence type="ECO:0000313" key="6">
    <source>
        <dbReference type="EMBL" id="MFG6428886.1"/>
    </source>
</evidence>
<dbReference type="CDD" id="cd02440">
    <property type="entry name" value="AdoMet_MTases"/>
    <property type="match status" value="1"/>
</dbReference>
<dbReference type="PANTHER" id="PTHR43464:SF19">
    <property type="entry name" value="UBIQUINONE BIOSYNTHESIS O-METHYLTRANSFERASE, MITOCHONDRIAL"/>
    <property type="match status" value="1"/>
</dbReference>
<dbReference type="GO" id="GO:0032259">
    <property type="term" value="P:methylation"/>
    <property type="evidence" value="ECO:0007669"/>
    <property type="project" value="UniProtKB-KW"/>
</dbReference>
<dbReference type="PANTHER" id="PTHR43464">
    <property type="entry name" value="METHYLTRANSFERASE"/>
    <property type="match status" value="1"/>
</dbReference>
<name>A0ABW7EWZ7_9BURK</name>
<organism evidence="6 7">
    <name type="scientific">Pelomonas parva</name>
    <dbReference type="NCBI Taxonomy" id="3299032"/>
    <lineage>
        <taxon>Bacteria</taxon>
        <taxon>Pseudomonadati</taxon>
        <taxon>Pseudomonadota</taxon>
        <taxon>Betaproteobacteria</taxon>
        <taxon>Burkholderiales</taxon>
        <taxon>Sphaerotilaceae</taxon>
        <taxon>Roseateles</taxon>
    </lineage>
</organism>
<keyword evidence="2 6" id="KW-0808">Transferase</keyword>
<accession>A0ABW7EWZ7</accession>
<dbReference type="Gene3D" id="3.40.50.150">
    <property type="entry name" value="Vaccinia Virus protein VP39"/>
    <property type="match status" value="1"/>
</dbReference>
<dbReference type="RefSeq" id="WP_394475878.1">
    <property type="nucleotide sequence ID" value="NZ_JBIGHV010000001.1"/>
</dbReference>
<feature type="region of interest" description="Disordered" evidence="4">
    <location>
        <begin position="1"/>
        <end position="21"/>
    </location>
</feature>
<keyword evidence="3" id="KW-0949">S-adenosyl-L-methionine</keyword>
<keyword evidence="1 6" id="KW-0489">Methyltransferase</keyword>
<dbReference type="EMBL" id="JBIGHV010000001">
    <property type="protein sequence ID" value="MFG6428886.1"/>
    <property type="molecule type" value="Genomic_DNA"/>
</dbReference>
<dbReference type="SUPFAM" id="SSF53335">
    <property type="entry name" value="S-adenosyl-L-methionine-dependent methyltransferases"/>
    <property type="match status" value="1"/>
</dbReference>
<evidence type="ECO:0000256" key="1">
    <source>
        <dbReference type="ARBA" id="ARBA00022603"/>
    </source>
</evidence>
<dbReference type="GO" id="GO:0008168">
    <property type="term" value="F:methyltransferase activity"/>
    <property type="evidence" value="ECO:0007669"/>
    <property type="project" value="UniProtKB-KW"/>
</dbReference>
<dbReference type="InterPro" id="IPR029063">
    <property type="entry name" value="SAM-dependent_MTases_sf"/>
</dbReference>
<gene>
    <name evidence="6" type="ORF">ACG00Y_03130</name>
</gene>
<evidence type="ECO:0000259" key="5">
    <source>
        <dbReference type="Pfam" id="PF13649"/>
    </source>
</evidence>
<dbReference type="Proteomes" id="UP001606210">
    <property type="component" value="Unassembled WGS sequence"/>
</dbReference>
<evidence type="ECO:0000256" key="2">
    <source>
        <dbReference type="ARBA" id="ARBA00022679"/>
    </source>
</evidence>
<evidence type="ECO:0000256" key="3">
    <source>
        <dbReference type="ARBA" id="ARBA00022691"/>
    </source>
</evidence>
<sequence length="406" mass="44773">MLNTFQQAQHPMLPRASHDEASRQEFAKSLKQFVQQGLLPGLQPVFSQRAAKAFEQEHGRAPQDRREIRKVMEPDLYFQHYAALNRIAQELMWNSVIDSVERQLPALNEGAKAWSAKTQAQLRITPDFVPPRYVTALDIHCMPGGYASELSPGDISVAALYDRGAYLYGMGFAGPLNDDMGRSVCNYVQRKLPGFKPRRILDMGCTVGHSTLPYKTLFPDAEVWGIDVGGPVVRYAHARAAALGMDVNFAQMNAEATDFEDGYFDLIVSHILLHETSGKAMPRIVRECHRLLSPGGYVIHADLPPFDLMSPFTQFILDNETWYNNEPFWGAMREIDQIKLAVDAGFPADSVAFATAPMAILESSAEGAAGYTGDSTAAVADREFTAGEFAPGGGWEVLVARKAVQA</sequence>
<keyword evidence="7" id="KW-1185">Reference proteome</keyword>
<proteinExistence type="predicted"/>
<evidence type="ECO:0000313" key="7">
    <source>
        <dbReference type="Proteomes" id="UP001606210"/>
    </source>
</evidence>
<dbReference type="Pfam" id="PF13649">
    <property type="entry name" value="Methyltransf_25"/>
    <property type="match status" value="1"/>
</dbReference>
<feature type="domain" description="Methyltransferase" evidence="5">
    <location>
        <begin position="200"/>
        <end position="296"/>
    </location>
</feature>
<reference evidence="6 7" key="1">
    <citation type="submission" date="2024-08" db="EMBL/GenBank/DDBJ databases">
        <authorList>
            <person name="Lu H."/>
        </authorList>
    </citation>
    <scope>NUCLEOTIDE SEQUENCE [LARGE SCALE GENOMIC DNA]</scope>
    <source>
        <strain evidence="6 7">LYH14W</strain>
    </source>
</reference>
<comment type="caution">
    <text evidence="6">The sequence shown here is derived from an EMBL/GenBank/DDBJ whole genome shotgun (WGS) entry which is preliminary data.</text>
</comment>
<dbReference type="EC" id="2.1.-.-" evidence="6"/>
<dbReference type="InterPro" id="IPR041698">
    <property type="entry name" value="Methyltransf_25"/>
</dbReference>
<protein>
    <submittedName>
        <fullName evidence="6">Class I SAM-dependent methyltransferase</fullName>
        <ecNumber evidence="6">2.1.-.-</ecNumber>
    </submittedName>
</protein>